<dbReference type="InterPro" id="IPR005248">
    <property type="entry name" value="NadD/NMNAT"/>
</dbReference>
<proteinExistence type="inferred from homology"/>
<keyword evidence="8 11" id="KW-0067">ATP-binding</keyword>
<comment type="function">
    <text evidence="1 11">Catalyzes the reversible adenylation of nicotinate mononucleotide (NaMN) to nicotinic acid adenine dinucleotide (NaAD).</text>
</comment>
<evidence type="ECO:0000313" key="13">
    <source>
        <dbReference type="EMBL" id="CCO22079.1"/>
    </source>
</evidence>
<gene>
    <name evidence="11 13" type="primary">nadD</name>
    <name evidence="13" type="ORF">DESAM_10098</name>
</gene>
<evidence type="ECO:0000256" key="7">
    <source>
        <dbReference type="ARBA" id="ARBA00022741"/>
    </source>
</evidence>
<dbReference type="InterPro" id="IPR004821">
    <property type="entry name" value="Cyt_trans-like"/>
</dbReference>
<dbReference type="SUPFAM" id="SSF52374">
    <property type="entry name" value="Nucleotidylyl transferase"/>
    <property type="match status" value="1"/>
</dbReference>
<dbReference type="Gene3D" id="3.40.50.620">
    <property type="entry name" value="HUPs"/>
    <property type="match status" value="1"/>
</dbReference>
<dbReference type="PANTHER" id="PTHR39321">
    <property type="entry name" value="NICOTINATE-NUCLEOTIDE ADENYLYLTRANSFERASE-RELATED"/>
    <property type="match status" value="1"/>
</dbReference>
<comment type="similarity">
    <text evidence="3 11">Belongs to the NadD family.</text>
</comment>
<dbReference type="NCBIfam" id="TIGR00125">
    <property type="entry name" value="cyt_tran_rel"/>
    <property type="match status" value="1"/>
</dbReference>
<keyword evidence="4 11" id="KW-0662">Pyridine nucleotide biosynthesis</keyword>
<evidence type="ECO:0000256" key="2">
    <source>
        <dbReference type="ARBA" id="ARBA00005019"/>
    </source>
</evidence>
<evidence type="ECO:0000256" key="6">
    <source>
        <dbReference type="ARBA" id="ARBA00022695"/>
    </source>
</evidence>
<dbReference type="CDD" id="cd02165">
    <property type="entry name" value="NMNAT"/>
    <property type="match status" value="1"/>
</dbReference>
<dbReference type="PANTHER" id="PTHR39321:SF3">
    <property type="entry name" value="PHOSPHOPANTETHEINE ADENYLYLTRANSFERASE"/>
    <property type="match status" value="1"/>
</dbReference>
<evidence type="ECO:0000256" key="11">
    <source>
        <dbReference type="HAMAP-Rule" id="MF_00244"/>
    </source>
</evidence>
<dbReference type="InterPro" id="IPR014729">
    <property type="entry name" value="Rossmann-like_a/b/a_fold"/>
</dbReference>
<dbReference type="GO" id="GO:0004515">
    <property type="term" value="F:nicotinate-nucleotide adenylyltransferase activity"/>
    <property type="evidence" value="ECO:0007669"/>
    <property type="project" value="UniProtKB-UniRule"/>
</dbReference>
<keyword evidence="7 11" id="KW-0547">Nucleotide-binding</keyword>
<protein>
    <recommendedName>
        <fullName evidence="11">Probable nicotinate-nucleotide adenylyltransferase</fullName>
        <ecNumber evidence="11">2.7.7.18</ecNumber>
    </recommendedName>
    <alternativeName>
        <fullName evidence="11">Deamido-NAD(+) diphosphorylase</fullName>
    </alternativeName>
    <alternativeName>
        <fullName evidence="11">Deamido-NAD(+) pyrophosphorylase</fullName>
    </alternativeName>
    <alternativeName>
        <fullName evidence="11">Nicotinate mononucleotide adenylyltransferase</fullName>
        <shortName evidence="11">NaMN adenylyltransferase</shortName>
    </alternativeName>
</protein>
<dbReference type="AlphaFoldDB" id="L0R5Y0"/>
<dbReference type="NCBIfam" id="NF000840">
    <property type="entry name" value="PRK00071.1-3"/>
    <property type="match status" value="1"/>
</dbReference>
<name>L0R5Y0_9BACT</name>
<dbReference type="eggNOG" id="COG1057">
    <property type="taxonomic scope" value="Bacteria"/>
</dbReference>
<evidence type="ECO:0000259" key="12">
    <source>
        <dbReference type="Pfam" id="PF01467"/>
    </source>
</evidence>
<evidence type="ECO:0000256" key="5">
    <source>
        <dbReference type="ARBA" id="ARBA00022679"/>
    </source>
</evidence>
<dbReference type="NCBIfam" id="TIGR00482">
    <property type="entry name" value="nicotinate (nicotinamide) nucleotide adenylyltransferase"/>
    <property type="match status" value="1"/>
</dbReference>
<dbReference type="UniPathway" id="UPA00253">
    <property type="reaction ID" value="UER00332"/>
</dbReference>
<feature type="domain" description="Cytidyltransferase-like" evidence="12">
    <location>
        <begin position="5"/>
        <end position="184"/>
    </location>
</feature>
<comment type="catalytic activity">
    <reaction evidence="10 11">
        <text>nicotinate beta-D-ribonucleotide + ATP + H(+) = deamido-NAD(+) + diphosphate</text>
        <dbReference type="Rhea" id="RHEA:22860"/>
        <dbReference type="ChEBI" id="CHEBI:15378"/>
        <dbReference type="ChEBI" id="CHEBI:30616"/>
        <dbReference type="ChEBI" id="CHEBI:33019"/>
        <dbReference type="ChEBI" id="CHEBI:57502"/>
        <dbReference type="ChEBI" id="CHEBI:58437"/>
        <dbReference type="EC" id="2.7.7.18"/>
    </reaction>
</comment>
<reference evidence="13 14" key="1">
    <citation type="submission" date="2012-10" db="EMBL/GenBank/DDBJ databases">
        <authorList>
            <person name="Genoscope - CEA"/>
        </authorList>
    </citation>
    <scope>NUCLEOTIDE SEQUENCE [LARGE SCALE GENOMIC DNA]</scope>
    <source>
        <strain evidence="14">AM13 / DSM 14728</strain>
    </source>
</reference>
<dbReference type="RefSeq" id="WP_015334689.1">
    <property type="nucleotide sequence ID" value="NC_020055.1"/>
</dbReference>
<dbReference type="OrthoDB" id="5295945at2"/>
<dbReference type="Proteomes" id="UP000010808">
    <property type="component" value="Chromosome"/>
</dbReference>
<evidence type="ECO:0000256" key="8">
    <source>
        <dbReference type="ARBA" id="ARBA00022840"/>
    </source>
</evidence>
<evidence type="ECO:0000256" key="3">
    <source>
        <dbReference type="ARBA" id="ARBA00009014"/>
    </source>
</evidence>
<dbReference type="KEGG" id="dhy:DESAM_10098"/>
<keyword evidence="9 11" id="KW-0520">NAD</keyword>
<accession>L0R5Y0</accession>
<evidence type="ECO:0000256" key="1">
    <source>
        <dbReference type="ARBA" id="ARBA00002324"/>
    </source>
</evidence>
<evidence type="ECO:0000313" key="14">
    <source>
        <dbReference type="Proteomes" id="UP000010808"/>
    </source>
</evidence>
<dbReference type="EC" id="2.7.7.18" evidence="11"/>
<dbReference type="Pfam" id="PF01467">
    <property type="entry name" value="CTP_transf_like"/>
    <property type="match status" value="1"/>
</dbReference>
<sequence>MKIGLFGGSFNPVHSTHIDVAKAVMNRLGLDMVLLVPAGNPYHKGLEQMLSAEMRYELTLEAVRDEEGLEASDIDMLAEGPTYTVRTLTEAARRYPDAQLFFMMGQDAFESFDKWKDWQKIPQLANIVAVSRAGSDHGEMAERLKKIFQRVEATGENVWKIEGGKSVYIIGDFDFVISSTLVREAWEKGEDISKYVPQAVADYIVKHNEEIKRNWTGA</sequence>
<evidence type="ECO:0000256" key="4">
    <source>
        <dbReference type="ARBA" id="ARBA00022642"/>
    </source>
</evidence>
<dbReference type="GO" id="GO:0009435">
    <property type="term" value="P:NAD+ biosynthetic process"/>
    <property type="evidence" value="ECO:0007669"/>
    <property type="project" value="UniProtKB-UniRule"/>
</dbReference>
<comment type="pathway">
    <text evidence="2 11">Cofactor biosynthesis; NAD(+) biosynthesis; deamido-NAD(+) from nicotinate D-ribonucleotide: step 1/1.</text>
</comment>
<dbReference type="HAMAP" id="MF_00244">
    <property type="entry name" value="NaMN_adenylyltr"/>
    <property type="match status" value="1"/>
</dbReference>
<keyword evidence="6 11" id="KW-0548">Nucleotidyltransferase</keyword>
<dbReference type="GO" id="GO:0005524">
    <property type="term" value="F:ATP binding"/>
    <property type="evidence" value="ECO:0007669"/>
    <property type="project" value="UniProtKB-KW"/>
</dbReference>
<dbReference type="PATRIC" id="fig|1121451.3.peg.88"/>
<evidence type="ECO:0000256" key="9">
    <source>
        <dbReference type="ARBA" id="ARBA00023027"/>
    </source>
</evidence>
<dbReference type="STRING" id="1121451.DESAM_10098"/>
<dbReference type="HOGENOM" id="CLU_069765_1_1_7"/>
<keyword evidence="14" id="KW-1185">Reference proteome</keyword>
<evidence type="ECO:0000256" key="10">
    <source>
        <dbReference type="ARBA" id="ARBA00048721"/>
    </source>
</evidence>
<keyword evidence="5 11" id="KW-0808">Transferase</keyword>
<dbReference type="EMBL" id="FO203522">
    <property type="protein sequence ID" value="CCO22079.1"/>
    <property type="molecule type" value="Genomic_DNA"/>
</dbReference>
<organism evidence="13 14">
    <name type="scientific">Maridesulfovibrio hydrothermalis AM13 = DSM 14728</name>
    <dbReference type="NCBI Taxonomy" id="1121451"/>
    <lineage>
        <taxon>Bacteria</taxon>
        <taxon>Pseudomonadati</taxon>
        <taxon>Thermodesulfobacteriota</taxon>
        <taxon>Desulfovibrionia</taxon>
        <taxon>Desulfovibrionales</taxon>
        <taxon>Desulfovibrionaceae</taxon>
        <taxon>Maridesulfovibrio</taxon>
    </lineage>
</organism>